<dbReference type="PANTHER" id="PTHR43385">
    <property type="entry name" value="RIBOFLAVIN TRANSPORTER RIBJ"/>
    <property type="match status" value="1"/>
</dbReference>
<dbReference type="SUPFAM" id="SSF103473">
    <property type="entry name" value="MFS general substrate transporter"/>
    <property type="match status" value="1"/>
</dbReference>
<dbReference type="PANTHER" id="PTHR43385:SF1">
    <property type="entry name" value="RIBOFLAVIN TRANSPORTER RIBJ"/>
    <property type="match status" value="1"/>
</dbReference>
<keyword evidence="4 7" id="KW-1133">Transmembrane helix</keyword>
<dbReference type="InterPro" id="IPR020846">
    <property type="entry name" value="MFS_dom"/>
</dbReference>
<dbReference type="Gene3D" id="1.20.1250.20">
    <property type="entry name" value="MFS general substrate transporter like domains"/>
    <property type="match status" value="1"/>
</dbReference>
<reference evidence="9 10" key="1">
    <citation type="submission" date="2019-02" db="EMBL/GenBank/DDBJ databases">
        <title>Sequencing the genomes of 1000 actinobacteria strains.</title>
        <authorList>
            <person name="Klenk H.-P."/>
        </authorList>
    </citation>
    <scope>NUCLEOTIDE SEQUENCE [LARGE SCALE GENOMIC DNA]</scope>
    <source>
        <strain evidence="9 10">DSM 45612</strain>
    </source>
</reference>
<feature type="region of interest" description="Disordered" evidence="6">
    <location>
        <begin position="415"/>
        <end position="453"/>
    </location>
</feature>
<feature type="transmembrane region" description="Helical" evidence="7">
    <location>
        <begin position="325"/>
        <end position="342"/>
    </location>
</feature>
<feature type="compositionally biased region" description="Pro residues" evidence="6">
    <location>
        <begin position="418"/>
        <end position="432"/>
    </location>
</feature>
<accession>A0A4Q8BCT3</accession>
<keyword evidence="10" id="KW-1185">Reference proteome</keyword>
<evidence type="ECO:0000313" key="10">
    <source>
        <dbReference type="Proteomes" id="UP000294114"/>
    </source>
</evidence>
<feature type="transmembrane region" description="Helical" evidence="7">
    <location>
        <begin position="114"/>
        <end position="141"/>
    </location>
</feature>
<dbReference type="OrthoDB" id="7200137at2"/>
<evidence type="ECO:0000256" key="6">
    <source>
        <dbReference type="SAM" id="MobiDB-lite"/>
    </source>
</evidence>
<feature type="transmembrane region" description="Helical" evidence="7">
    <location>
        <begin position="387"/>
        <end position="408"/>
    </location>
</feature>
<dbReference type="RefSeq" id="WP_130334821.1">
    <property type="nucleotide sequence ID" value="NZ_SHLD01000001.1"/>
</dbReference>
<dbReference type="InterPro" id="IPR052983">
    <property type="entry name" value="MFS_Riboflavin_Transporter"/>
</dbReference>
<feature type="transmembrane region" description="Helical" evidence="7">
    <location>
        <begin position="21"/>
        <end position="42"/>
    </location>
</feature>
<evidence type="ECO:0000256" key="4">
    <source>
        <dbReference type="ARBA" id="ARBA00022989"/>
    </source>
</evidence>
<gene>
    <name evidence="9" type="ORF">EV384_3597</name>
</gene>
<keyword evidence="3 7" id="KW-0812">Transmembrane</keyword>
<sequence>MPATRTVPAGPTVGGHHAHGWRTVAALAVTSTVGYGTLYYAYAVLLNSMAASVGASTTAVTGALTASVLAGALMAIPVGRWLDHHGGRALMTVGSITATALLVAWSQVHTIGQLYAVMIGIGITGAMVLYEPAFAVIVSWFTPDRRATALLVVTIVAGFASTIFMPLTGLLTEHLGWRGALLVLAVIHGLVTVPLHALTIRRPRSAATTAPAGPTPPDHAQRRAVGRAAMRDARFWILAGTFVAHGAATSIMTVHLVGFLVSRGHPATFAATTAGLLGILSVTGRLVLTGVRRRLRVSTVVAVIFAVQAAAALALPWLAGTRTGAVIGIVGFGLGFGVASLAKPTLLADRYGSTAYASIAGRMAASVTIAKATAPLGAAAVPHSAGGYRLLLGMVAGCCAVAAVGMLIRADRRFPGRAPAPSPPPAAPPAPARPRLGCRERSGRRPGRCRGPR</sequence>
<dbReference type="GO" id="GO:0022857">
    <property type="term" value="F:transmembrane transporter activity"/>
    <property type="evidence" value="ECO:0007669"/>
    <property type="project" value="InterPro"/>
</dbReference>
<comment type="caution">
    <text evidence="9">The sequence shown here is derived from an EMBL/GenBank/DDBJ whole genome shotgun (WGS) entry which is preliminary data.</text>
</comment>
<keyword evidence="5 7" id="KW-0472">Membrane</keyword>
<organism evidence="9 10">
    <name type="scientific">Micromonospora kangleipakensis</name>
    <dbReference type="NCBI Taxonomy" id="1077942"/>
    <lineage>
        <taxon>Bacteria</taxon>
        <taxon>Bacillati</taxon>
        <taxon>Actinomycetota</taxon>
        <taxon>Actinomycetes</taxon>
        <taxon>Micromonosporales</taxon>
        <taxon>Micromonosporaceae</taxon>
        <taxon>Micromonospora</taxon>
    </lineage>
</organism>
<dbReference type="Pfam" id="PF07690">
    <property type="entry name" value="MFS_1"/>
    <property type="match status" value="1"/>
</dbReference>
<evidence type="ECO:0000313" key="9">
    <source>
        <dbReference type="EMBL" id="RZU75075.1"/>
    </source>
</evidence>
<comment type="subcellular location">
    <subcellularLocation>
        <location evidence="1">Cell membrane</location>
        <topology evidence="1">Multi-pass membrane protein</topology>
    </subcellularLocation>
</comment>
<dbReference type="Proteomes" id="UP000294114">
    <property type="component" value="Unassembled WGS sequence"/>
</dbReference>
<dbReference type="GO" id="GO:0005886">
    <property type="term" value="C:plasma membrane"/>
    <property type="evidence" value="ECO:0007669"/>
    <property type="project" value="UniProtKB-SubCell"/>
</dbReference>
<evidence type="ECO:0000256" key="5">
    <source>
        <dbReference type="ARBA" id="ARBA00023136"/>
    </source>
</evidence>
<feature type="transmembrane region" description="Helical" evidence="7">
    <location>
        <begin position="267"/>
        <end position="288"/>
    </location>
</feature>
<proteinExistence type="predicted"/>
<feature type="transmembrane region" description="Helical" evidence="7">
    <location>
        <begin position="363"/>
        <end position="381"/>
    </location>
</feature>
<feature type="transmembrane region" description="Helical" evidence="7">
    <location>
        <begin position="62"/>
        <end position="82"/>
    </location>
</feature>
<feature type="transmembrane region" description="Helical" evidence="7">
    <location>
        <begin position="148"/>
        <end position="167"/>
    </location>
</feature>
<feature type="transmembrane region" description="Helical" evidence="7">
    <location>
        <begin position="300"/>
        <end position="319"/>
    </location>
</feature>
<feature type="transmembrane region" description="Helical" evidence="7">
    <location>
        <begin position="235"/>
        <end position="261"/>
    </location>
</feature>
<dbReference type="InterPro" id="IPR036259">
    <property type="entry name" value="MFS_trans_sf"/>
</dbReference>
<dbReference type="InterPro" id="IPR011701">
    <property type="entry name" value="MFS"/>
</dbReference>
<dbReference type="EMBL" id="SHLD01000001">
    <property type="protein sequence ID" value="RZU75075.1"/>
    <property type="molecule type" value="Genomic_DNA"/>
</dbReference>
<feature type="transmembrane region" description="Helical" evidence="7">
    <location>
        <begin position="179"/>
        <end position="198"/>
    </location>
</feature>
<keyword evidence="2" id="KW-0813">Transport</keyword>
<name>A0A4Q8BCT3_9ACTN</name>
<protein>
    <submittedName>
        <fullName evidence="9">Putative MFS family arabinose efflux permease</fullName>
    </submittedName>
</protein>
<dbReference type="PROSITE" id="PS50850">
    <property type="entry name" value="MFS"/>
    <property type="match status" value="1"/>
</dbReference>
<evidence type="ECO:0000256" key="1">
    <source>
        <dbReference type="ARBA" id="ARBA00004651"/>
    </source>
</evidence>
<feature type="transmembrane region" description="Helical" evidence="7">
    <location>
        <begin position="89"/>
        <end position="108"/>
    </location>
</feature>
<feature type="domain" description="Major facilitator superfamily (MFS) profile" evidence="8">
    <location>
        <begin position="22"/>
        <end position="414"/>
    </location>
</feature>
<evidence type="ECO:0000259" key="8">
    <source>
        <dbReference type="PROSITE" id="PS50850"/>
    </source>
</evidence>
<evidence type="ECO:0000256" key="7">
    <source>
        <dbReference type="SAM" id="Phobius"/>
    </source>
</evidence>
<dbReference type="AlphaFoldDB" id="A0A4Q8BCT3"/>
<evidence type="ECO:0000256" key="3">
    <source>
        <dbReference type="ARBA" id="ARBA00022692"/>
    </source>
</evidence>
<evidence type="ECO:0000256" key="2">
    <source>
        <dbReference type="ARBA" id="ARBA00022448"/>
    </source>
</evidence>
<feature type="compositionally biased region" description="Basic residues" evidence="6">
    <location>
        <begin position="444"/>
        <end position="453"/>
    </location>
</feature>